<gene>
    <name evidence="1" type="ORF">J2T57_001289</name>
</gene>
<keyword evidence="2" id="KW-1185">Reference proteome</keyword>
<evidence type="ECO:0008006" key="3">
    <source>
        <dbReference type="Google" id="ProtNLM"/>
    </source>
</evidence>
<dbReference type="EMBL" id="JALJXV010000003">
    <property type="protein sequence ID" value="MCP1674187.1"/>
    <property type="molecule type" value="Genomic_DNA"/>
</dbReference>
<protein>
    <recommendedName>
        <fullName evidence="3">DNA recombination-mediator protein A</fullName>
    </recommendedName>
</protein>
<dbReference type="AlphaFoldDB" id="A0AAE3G5F0"/>
<sequence>MAGVLPGPPGARPISGHYTGVGARAVPPDVAALMQRIAERLAGRNWVLRSGAAAGSDSAFAAGAGERCEIYLPWPRFNPTGGTIAVPIVVAEQARWDAAVALVSRPDIYPESVRRKPSTLRLHARNAFQVLGADLATPSRFLICWTPDGACTRADYRLGVTGGTGIAVNLADACGVPVFNLARPEHRLRVESWLRAAPAPTTGARAASADPSPS</sequence>
<name>A0AAE3G5F0_9GAMM</name>
<accession>A0AAE3G5F0</accession>
<organism evidence="1 2">
    <name type="scientific">Natronocella acetinitrilica</name>
    <dbReference type="NCBI Taxonomy" id="414046"/>
    <lineage>
        <taxon>Bacteria</taxon>
        <taxon>Pseudomonadati</taxon>
        <taxon>Pseudomonadota</taxon>
        <taxon>Gammaproteobacteria</taxon>
        <taxon>Chromatiales</taxon>
        <taxon>Ectothiorhodospiraceae</taxon>
        <taxon>Natronocella</taxon>
    </lineage>
</organism>
<evidence type="ECO:0000313" key="2">
    <source>
        <dbReference type="Proteomes" id="UP001205843"/>
    </source>
</evidence>
<reference evidence="1" key="1">
    <citation type="submission" date="2022-03" db="EMBL/GenBank/DDBJ databases">
        <title>Genomic Encyclopedia of Type Strains, Phase III (KMG-III): the genomes of soil and plant-associated and newly described type strains.</title>
        <authorList>
            <person name="Whitman W."/>
        </authorList>
    </citation>
    <scope>NUCLEOTIDE SEQUENCE</scope>
    <source>
        <strain evidence="1">ANL 6-2</strain>
    </source>
</reference>
<dbReference type="Proteomes" id="UP001205843">
    <property type="component" value="Unassembled WGS sequence"/>
</dbReference>
<comment type="caution">
    <text evidence="1">The sequence shown here is derived from an EMBL/GenBank/DDBJ whole genome shotgun (WGS) entry which is preliminary data.</text>
</comment>
<proteinExistence type="predicted"/>
<dbReference type="RefSeq" id="WP_253475951.1">
    <property type="nucleotide sequence ID" value="NZ_JALJXV010000003.1"/>
</dbReference>
<evidence type="ECO:0000313" key="1">
    <source>
        <dbReference type="EMBL" id="MCP1674187.1"/>
    </source>
</evidence>